<gene>
    <name evidence="3" type="ORF">ETU37_09360</name>
</gene>
<dbReference type="Pfam" id="PF08240">
    <property type="entry name" value="ADH_N"/>
    <property type="match status" value="1"/>
</dbReference>
<dbReference type="PANTHER" id="PTHR43677:SF4">
    <property type="entry name" value="QUINONE OXIDOREDUCTASE-LIKE PROTEIN 2"/>
    <property type="match status" value="1"/>
</dbReference>
<evidence type="ECO:0000256" key="1">
    <source>
        <dbReference type="SAM" id="Phobius"/>
    </source>
</evidence>
<name>A0A4Q5J1N2_9ACTN</name>
<dbReference type="AlphaFoldDB" id="A0A4Q5J1N2"/>
<dbReference type="SUPFAM" id="SSF50129">
    <property type="entry name" value="GroES-like"/>
    <property type="match status" value="1"/>
</dbReference>
<feature type="transmembrane region" description="Helical" evidence="1">
    <location>
        <begin position="147"/>
        <end position="169"/>
    </location>
</feature>
<dbReference type="Proteomes" id="UP000291189">
    <property type="component" value="Unassembled WGS sequence"/>
</dbReference>
<dbReference type="SMART" id="SM00829">
    <property type="entry name" value="PKS_ER"/>
    <property type="match status" value="1"/>
</dbReference>
<dbReference type="PANTHER" id="PTHR43677">
    <property type="entry name" value="SHORT-CHAIN DEHYDROGENASE/REDUCTASE"/>
    <property type="match status" value="1"/>
</dbReference>
<proteinExistence type="predicted"/>
<evidence type="ECO:0000313" key="3">
    <source>
        <dbReference type="EMBL" id="RYU12487.1"/>
    </source>
</evidence>
<sequence>MRAAVQHGYGTALAVEERPLPEPGPGQVLVRVEAAGVSRGAWHLAVGKPYAVRLALGLRRPRNPVPGLEVTGRVAAVGAEVTQWSVGDAVMGMGRATFAEHALADAKALVARPDDLDVAEAAGMTDPGSTAHQALHRHARIGAGERVLVIGASGAVGSFAVLFAVAAGAEVVGVASEGKADFVRGLGAKDVIDYRREAIDARGGGYDVVLDIAGNRSVRELRRVLALKGRLVIVGGEDGGPLLGGLGRQVRARLLGLFTGQRMTGMLARPTAAAIEELLAVHRAGGLAPVVTRRYSLDEAGQALHDLEAGRVTGKTVVVL</sequence>
<comment type="caution">
    <text evidence="3">The sequence shown here is derived from an EMBL/GenBank/DDBJ whole genome shotgun (WGS) entry which is preliminary data.</text>
</comment>
<dbReference type="InterPro" id="IPR013154">
    <property type="entry name" value="ADH-like_N"/>
</dbReference>
<evidence type="ECO:0000259" key="2">
    <source>
        <dbReference type="SMART" id="SM00829"/>
    </source>
</evidence>
<keyword evidence="1" id="KW-0812">Transmembrane</keyword>
<keyword evidence="1" id="KW-1133">Transmembrane helix</keyword>
<keyword evidence="4" id="KW-1185">Reference proteome</keyword>
<protein>
    <submittedName>
        <fullName evidence="3">NAD(P)-dependent alcohol dehydrogenase</fullName>
    </submittedName>
</protein>
<dbReference type="Gene3D" id="3.40.50.720">
    <property type="entry name" value="NAD(P)-binding Rossmann-like Domain"/>
    <property type="match status" value="1"/>
</dbReference>
<organism evidence="3 4">
    <name type="scientific">Nocardioides iriomotensis</name>
    <dbReference type="NCBI Taxonomy" id="715784"/>
    <lineage>
        <taxon>Bacteria</taxon>
        <taxon>Bacillati</taxon>
        <taxon>Actinomycetota</taxon>
        <taxon>Actinomycetes</taxon>
        <taxon>Propionibacteriales</taxon>
        <taxon>Nocardioidaceae</taxon>
        <taxon>Nocardioides</taxon>
    </lineage>
</organism>
<feature type="domain" description="Enoyl reductase (ER)" evidence="2">
    <location>
        <begin position="10"/>
        <end position="318"/>
    </location>
</feature>
<reference evidence="3 4" key="1">
    <citation type="submission" date="2019-01" db="EMBL/GenBank/DDBJ databases">
        <title>Nocardioides guangzhouensis sp. nov., an actinobacterium isolated from soil.</title>
        <authorList>
            <person name="Fu Y."/>
            <person name="Cai Y."/>
            <person name="Lin Z."/>
            <person name="Chen P."/>
        </authorList>
    </citation>
    <scope>NUCLEOTIDE SEQUENCE [LARGE SCALE GENOMIC DNA]</scope>
    <source>
        <strain evidence="3 4">NBRC 105384</strain>
    </source>
</reference>
<dbReference type="InterPro" id="IPR051397">
    <property type="entry name" value="Zn-ADH-like_protein"/>
</dbReference>
<dbReference type="Pfam" id="PF13602">
    <property type="entry name" value="ADH_zinc_N_2"/>
    <property type="match status" value="1"/>
</dbReference>
<keyword evidence="1" id="KW-0472">Membrane</keyword>
<dbReference type="Gene3D" id="3.90.180.10">
    <property type="entry name" value="Medium-chain alcohol dehydrogenases, catalytic domain"/>
    <property type="match status" value="1"/>
</dbReference>
<accession>A0A4Q5J1N2</accession>
<evidence type="ECO:0000313" key="4">
    <source>
        <dbReference type="Proteomes" id="UP000291189"/>
    </source>
</evidence>
<dbReference type="GO" id="GO:0016491">
    <property type="term" value="F:oxidoreductase activity"/>
    <property type="evidence" value="ECO:0007669"/>
    <property type="project" value="InterPro"/>
</dbReference>
<dbReference type="InterPro" id="IPR036291">
    <property type="entry name" value="NAD(P)-bd_dom_sf"/>
</dbReference>
<dbReference type="SUPFAM" id="SSF51735">
    <property type="entry name" value="NAD(P)-binding Rossmann-fold domains"/>
    <property type="match status" value="1"/>
</dbReference>
<dbReference type="InterPro" id="IPR011032">
    <property type="entry name" value="GroES-like_sf"/>
</dbReference>
<dbReference type="InterPro" id="IPR020843">
    <property type="entry name" value="ER"/>
</dbReference>
<dbReference type="OrthoDB" id="3175656at2"/>
<dbReference type="EMBL" id="SDPU01000021">
    <property type="protein sequence ID" value="RYU12487.1"/>
    <property type="molecule type" value="Genomic_DNA"/>
</dbReference>
<dbReference type="CDD" id="cd08267">
    <property type="entry name" value="MDR1"/>
    <property type="match status" value="1"/>
</dbReference>